<proteinExistence type="predicted"/>
<evidence type="ECO:0000313" key="1">
    <source>
        <dbReference type="EMBL" id="CCB57510.1"/>
    </source>
</evidence>
<dbReference type="Proteomes" id="UP000009183">
    <property type="component" value="Chromosome 5"/>
</dbReference>
<name>F6HS51_VITVI</name>
<sequence length="47" mass="5347">MSRFISRPWDQGKHVVWKASEDDTFINSGVPRGRTLHSLFSVAFGLL</sequence>
<protein>
    <submittedName>
        <fullName evidence="1">Uncharacterized protein</fullName>
    </submittedName>
</protein>
<gene>
    <name evidence="1" type="ordered locus">VIT_05s0051g00510</name>
</gene>
<dbReference type="EMBL" id="FN596241">
    <property type="protein sequence ID" value="CCB57510.1"/>
    <property type="molecule type" value="Genomic_DNA"/>
</dbReference>
<accession>F6HS51</accession>
<dbReference type="HOGENOM" id="CLU_3176472_0_0_1"/>
<dbReference type="InParanoid" id="F6HS51"/>
<dbReference type="PaxDb" id="29760-VIT_05s0051g00510.t01"/>
<reference evidence="2" key="1">
    <citation type="journal article" date="2007" name="Nature">
        <title>The grapevine genome sequence suggests ancestral hexaploidization in major angiosperm phyla.</title>
        <authorList>
            <consortium name="The French-Italian Public Consortium for Grapevine Genome Characterization."/>
            <person name="Jaillon O."/>
            <person name="Aury J.-M."/>
            <person name="Noel B."/>
            <person name="Policriti A."/>
            <person name="Clepet C."/>
            <person name="Casagrande A."/>
            <person name="Choisne N."/>
            <person name="Aubourg S."/>
            <person name="Vitulo N."/>
            <person name="Jubin C."/>
            <person name="Vezzi A."/>
            <person name="Legeai F."/>
            <person name="Hugueney P."/>
            <person name="Dasilva C."/>
            <person name="Horner D."/>
            <person name="Mica E."/>
            <person name="Jublot D."/>
            <person name="Poulain J."/>
            <person name="Bruyere C."/>
            <person name="Billault A."/>
            <person name="Segurens B."/>
            <person name="Gouyvenoux M."/>
            <person name="Ugarte E."/>
            <person name="Cattonaro F."/>
            <person name="Anthouard V."/>
            <person name="Vico V."/>
            <person name="Del Fabbro C."/>
            <person name="Alaux M."/>
            <person name="Di Gaspero G."/>
            <person name="Dumas V."/>
            <person name="Felice N."/>
            <person name="Paillard S."/>
            <person name="Juman I."/>
            <person name="Moroldo M."/>
            <person name="Scalabrin S."/>
            <person name="Canaguier A."/>
            <person name="Le Clainche I."/>
            <person name="Malacrida G."/>
            <person name="Durand E."/>
            <person name="Pesole G."/>
            <person name="Laucou V."/>
            <person name="Chatelet P."/>
            <person name="Merdinoglu D."/>
            <person name="Delledonne M."/>
            <person name="Pezzotti M."/>
            <person name="Lecharny A."/>
            <person name="Scarpelli C."/>
            <person name="Artiguenave F."/>
            <person name="Pe M.E."/>
            <person name="Valle G."/>
            <person name="Morgante M."/>
            <person name="Caboche M."/>
            <person name="Adam-Blondon A.-F."/>
            <person name="Weissenbach J."/>
            <person name="Quetier F."/>
            <person name="Wincker P."/>
        </authorList>
    </citation>
    <scope>NUCLEOTIDE SEQUENCE [LARGE SCALE GENOMIC DNA]</scope>
    <source>
        <strain evidence="2">cv. Pinot noir / PN40024</strain>
    </source>
</reference>
<keyword evidence="2" id="KW-1185">Reference proteome</keyword>
<organism evidence="1 2">
    <name type="scientific">Vitis vinifera</name>
    <name type="common">Grape</name>
    <dbReference type="NCBI Taxonomy" id="29760"/>
    <lineage>
        <taxon>Eukaryota</taxon>
        <taxon>Viridiplantae</taxon>
        <taxon>Streptophyta</taxon>
        <taxon>Embryophyta</taxon>
        <taxon>Tracheophyta</taxon>
        <taxon>Spermatophyta</taxon>
        <taxon>Magnoliopsida</taxon>
        <taxon>eudicotyledons</taxon>
        <taxon>Gunneridae</taxon>
        <taxon>Pentapetalae</taxon>
        <taxon>rosids</taxon>
        <taxon>Vitales</taxon>
        <taxon>Vitaceae</taxon>
        <taxon>Viteae</taxon>
        <taxon>Vitis</taxon>
    </lineage>
</organism>
<evidence type="ECO:0000313" key="2">
    <source>
        <dbReference type="Proteomes" id="UP000009183"/>
    </source>
</evidence>
<dbReference type="AlphaFoldDB" id="F6HS51"/>